<dbReference type="AlphaFoldDB" id="A0A1H2SGQ7"/>
<dbReference type="Pfam" id="PF07693">
    <property type="entry name" value="KAP_NTPase"/>
    <property type="match status" value="1"/>
</dbReference>
<sequence length="1089" mass="127981">MNENYPVFLSKIATGEDKFEGKSQENLAKVISNVINEENLEKKILGLEGDWGAGKTNLIKIIQSKLGKDYHTFIFDAWGSQEDLTRKSFLEQLINELFEAEYLTNKEKWKELKNRLLSTTSTTHTQKFPQIKRHVLILSFSILVLSILSGTYEYIGQHFDFITSQYYGYWKPILWIYLLPFLIFLLGIRLTWLEYKRERQLNSRKDLIEQDTEWQTIGKLFYWFNGDDINSEEVQNIIEDDPSVKQFREYFKNIEDEIKDRGKLILVFDNLDRLEEDKLKSLWSSIHTFFAEDNNSFDSWVIIPYDRSKLSSHLDDGFEGFIGKTFSLNFRVTPPVVRQWEKFLDEKLDKAFGKKLLTMEEREFILKLFDILTPTTTIKPRQIINYINDIVSLYKIWEKDIKNHELKIRYLALFVLTKDEIVNNPHDSILNRNYLDGAESFFSDDEDLDTSISMITFGVRKDLADEVLLDRKLKNAIRHGDTQIIKSSIHHKAFQKYFIKAYYETSFIEKSHSLAIILPNIKEVFSDIMMNTFWEDFGKGILTLENEFWAFNDNHRAILKNTNNKIGTRIIFRLIKALYNNLNSEESQNKYVSQLIEIEKYIKKESIEIDIFEITQNTSFSSKAYLNFLKSVEDNYDDFKIDCPENELIELFIPENGDINIDLVEKHIDELIKVREVYNFEEITQGIQEKVKSIPYNDNVLLERYLKILNGLLDPPVKLELSLPFYRNLTTQLIDSNSIYIDACCIAISNFLISYSNSSNFQNTLTNFSQDQIRKLSEKIEQYFSYNDLLKLKATRVETDQYPKLNDLLFELTTGPQTMKNVDINWVIENLEKIKSKVFDEEEKLSIFIENIDAWHKEFTLEIPQCSNEIFGFFGRSDLKLIELIIEKTLEYFNGLSKDNLLISFREENKDFLILKSLINNYQPKSFSAAFYSAYDDFIKGIALGDENIPNIGIWDRLINLMDEKKLRSTFTVVRDILFNQRGELTEADLYFLEKGLIKYGNLNKKPESATLKILIPLIESDSNFENIFLERLDECVSIINMSKEHKDSAISELQLKYDSKKFNDNAQLKKLVKIFQLRENVDISDEEE</sequence>
<feature type="transmembrane region" description="Helical" evidence="1">
    <location>
        <begin position="175"/>
        <end position="195"/>
    </location>
</feature>
<evidence type="ECO:0000313" key="4">
    <source>
        <dbReference type="Proteomes" id="UP000199592"/>
    </source>
</evidence>
<dbReference type="InterPro" id="IPR011646">
    <property type="entry name" value="KAP_P-loop"/>
</dbReference>
<feature type="transmembrane region" description="Helical" evidence="1">
    <location>
        <begin position="135"/>
        <end position="155"/>
    </location>
</feature>
<keyword evidence="1" id="KW-0812">Transmembrane</keyword>
<dbReference type="InterPro" id="IPR027417">
    <property type="entry name" value="P-loop_NTPase"/>
</dbReference>
<evidence type="ECO:0000259" key="2">
    <source>
        <dbReference type="Pfam" id="PF07693"/>
    </source>
</evidence>
<proteinExistence type="predicted"/>
<keyword evidence="1" id="KW-1133">Transmembrane helix</keyword>
<accession>A0A1H2SGQ7</accession>
<reference evidence="4" key="1">
    <citation type="submission" date="2016-10" db="EMBL/GenBank/DDBJ databases">
        <authorList>
            <person name="Varghese N."/>
            <person name="Submissions S."/>
        </authorList>
    </citation>
    <scope>NUCLEOTIDE SEQUENCE [LARGE SCALE GENOMIC DNA]</scope>
    <source>
        <strain evidence="4">DSM 25030</strain>
    </source>
</reference>
<gene>
    <name evidence="3" type="ORF">SAMN04487892_1092</name>
</gene>
<dbReference type="Proteomes" id="UP000199592">
    <property type="component" value="Unassembled WGS sequence"/>
</dbReference>
<dbReference type="RefSeq" id="WP_090296367.1">
    <property type="nucleotide sequence ID" value="NZ_FNKI01000002.1"/>
</dbReference>
<feature type="domain" description="KAP NTPase" evidence="2">
    <location>
        <begin position="26"/>
        <end position="395"/>
    </location>
</feature>
<keyword evidence="1" id="KW-0472">Membrane</keyword>
<evidence type="ECO:0000256" key="1">
    <source>
        <dbReference type="SAM" id="Phobius"/>
    </source>
</evidence>
<evidence type="ECO:0000313" key="3">
    <source>
        <dbReference type="EMBL" id="SDW30883.1"/>
    </source>
</evidence>
<name>A0A1H2SGQ7_9FLAO</name>
<dbReference type="Gene3D" id="3.40.50.300">
    <property type="entry name" value="P-loop containing nucleotide triphosphate hydrolases"/>
    <property type="match status" value="1"/>
</dbReference>
<dbReference type="EMBL" id="FNMY01000001">
    <property type="protein sequence ID" value="SDW30883.1"/>
    <property type="molecule type" value="Genomic_DNA"/>
</dbReference>
<keyword evidence="4" id="KW-1185">Reference proteome</keyword>
<dbReference type="SUPFAM" id="SSF52540">
    <property type="entry name" value="P-loop containing nucleoside triphosphate hydrolases"/>
    <property type="match status" value="2"/>
</dbReference>
<organism evidence="3 4">
    <name type="scientific">Flagellimonas zhangzhouensis</name>
    <dbReference type="NCBI Taxonomy" id="1073328"/>
    <lineage>
        <taxon>Bacteria</taxon>
        <taxon>Pseudomonadati</taxon>
        <taxon>Bacteroidota</taxon>
        <taxon>Flavobacteriia</taxon>
        <taxon>Flavobacteriales</taxon>
        <taxon>Flavobacteriaceae</taxon>
        <taxon>Flagellimonas</taxon>
    </lineage>
</organism>
<dbReference type="OrthoDB" id="88903at2"/>
<protein>
    <submittedName>
        <fullName evidence="3">KAP family P-loop domain-containing protein</fullName>
    </submittedName>
</protein>
<dbReference type="STRING" id="1073328.SAMN05216294_2448"/>